<protein>
    <submittedName>
        <fullName evidence="9">Putative molybdopterin-guanine dinucleotide biosynthesis protein MobA</fullName>
    </submittedName>
</protein>
<keyword evidence="1" id="KW-0963">Cytoplasm</keyword>
<evidence type="ECO:0000259" key="8">
    <source>
        <dbReference type="Pfam" id="PF12804"/>
    </source>
</evidence>
<organism evidence="9 10">
    <name type="scientific">Cetobacterium somerae ATCC BAA-474</name>
    <dbReference type="NCBI Taxonomy" id="1319815"/>
    <lineage>
        <taxon>Bacteria</taxon>
        <taxon>Fusobacteriati</taxon>
        <taxon>Fusobacteriota</taxon>
        <taxon>Fusobacteriia</taxon>
        <taxon>Fusobacteriales</taxon>
        <taxon>Fusobacteriaceae</taxon>
        <taxon>Cetobacterium</taxon>
    </lineage>
</organism>
<evidence type="ECO:0000256" key="3">
    <source>
        <dbReference type="ARBA" id="ARBA00022723"/>
    </source>
</evidence>
<feature type="non-terminal residue" evidence="9">
    <location>
        <position position="184"/>
    </location>
</feature>
<dbReference type="InterPro" id="IPR013482">
    <property type="entry name" value="Molybde_CF_guanTrfase"/>
</dbReference>
<feature type="domain" description="MobA-like NTP transferase" evidence="8">
    <location>
        <begin position="7"/>
        <end position="146"/>
    </location>
</feature>
<keyword evidence="3" id="KW-0479">Metal-binding</keyword>
<keyword evidence="7" id="KW-0501">Molybdenum cofactor biosynthesis</keyword>
<dbReference type="STRING" id="1319815.HMPREF0202_02046"/>
<dbReference type="GO" id="GO:0005525">
    <property type="term" value="F:GTP binding"/>
    <property type="evidence" value="ECO:0007669"/>
    <property type="project" value="UniProtKB-KW"/>
</dbReference>
<dbReference type="HOGENOM" id="CLU_055597_2_1_0"/>
<dbReference type="Gene3D" id="3.90.550.10">
    <property type="entry name" value="Spore Coat Polysaccharide Biosynthesis Protein SpsA, Chain A"/>
    <property type="match status" value="1"/>
</dbReference>
<dbReference type="CDD" id="cd02503">
    <property type="entry name" value="MobA"/>
    <property type="match status" value="1"/>
</dbReference>
<evidence type="ECO:0000256" key="4">
    <source>
        <dbReference type="ARBA" id="ARBA00022741"/>
    </source>
</evidence>
<proteinExistence type="inferred from homology"/>
<evidence type="ECO:0000256" key="2">
    <source>
        <dbReference type="ARBA" id="ARBA00022679"/>
    </source>
</evidence>
<evidence type="ECO:0000256" key="6">
    <source>
        <dbReference type="ARBA" id="ARBA00023134"/>
    </source>
</evidence>
<keyword evidence="2" id="KW-0808">Transferase</keyword>
<keyword evidence="6" id="KW-0342">GTP-binding</keyword>
<dbReference type="InterPro" id="IPR029044">
    <property type="entry name" value="Nucleotide-diphossugar_trans"/>
</dbReference>
<dbReference type="GO" id="GO:0006777">
    <property type="term" value="P:Mo-molybdopterin cofactor biosynthetic process"/>
    <property type="evidence" value="ECO:0007669"/>
    <property type="project" value="UniProtKB-KW"/>
</dbReference>
<gene>
    <name evidence="9" type="ORF">HMPREF0202_02046</name>
</gene>
<dbReference type="PANTHER" id="PTHR19136:SF81">
    <property type="entry name" value="MOLYBDENUM COFACTOR GUANYLYLTRANSFERASE"/>
    <property type="match status" value="1"/>
</dbReference>
<keyword evidence="5" id="KW-0460">Magnesium</keyword>
<dbReference type="GO" id="GO:0046872">
    <property type="term" value="F:metal ion binding"/>
    <property type="evidence" value="ECO:0007669"/>
    <property type="project" value="UniProtKB-KW"/>
</dbReference>
<dbReference type="Pfam" id="PF12804">
    <property type="entry name" value="NTP_transf_3"/>
    <property type="match status" value="1"/>
</dbReference>
<dbReference type="Proteomes" id="UP000017081">
    <property type="component" value="Unassembled WGS sequence"/>
</dbReference>
<evidence type="ECO:0000313" key="9">
    <source>
        <dbReference type="EMBL" id="ERT68054.1"/>
    </source>
</evidence>
<name>U7VA85_9FUSO</name>
<dbReference type="GO" id="GO:0016779">
    <property type="term" value="F:nucleotidyltransferase activity"/>
    <property type="evidence" value="ECO:0007669"/>
    <property type="project" value="TreeGrafter"/>
</dbReference>
<sequence length="184" mass="21132">MKYKKSVILLAGGKGSRLNYIDKSFLEFKGKPFFEIIIEKLGNFSEVIIISNSPEKYLKYNVKVIKDDVKDIGPIGGIFTGLKNALNDECLVLSCDTPFIKKEFIEYLGKIKGDYDISVPIHNFYKEPLCALYKKNSLKEISDSIKKREFKIAKIFQKLNVNWININKLKNSEEISKGFFNINT</sequence>
<dbReference type="AlphaFoldDB" id="U7VA85"/>
<evidence type="ECO:0000256" key="5">
    <source>
        <dbReference type="ARBA" id="ARBA00022842"/>
    </source>
</evidence>
<dbReference type="EMBL" id="AXZF01000084">
    <property type="protein sequence ID" value="ERT68054.1"/>
    <property type="molecule type" value="Genomic_DNA"/>
</dbReference>
<dbReference type="RefSeq" id="WP_023051579.1">
    <property type="nucleotide sequence ID" value="NZ_KI518061.1"/>
</dbReference>
<dbReference type="InterPro" id="IPR025877">
    <property type="entry name" value="MobA-like_NTP_Trfase"/>
</dbReference>
<accession>U7VA85</accession>
<comment type="caution">
    <text evidence="9">The sequence shown here is derived from an EMBL/GenBank/DDBJ whole genome shotgun (WGS) entry which is preliminary data.</text>
</comment>
<dbReference type="PANTHER" id="PTHR19136">
    <property type="entry name" value="MOLYBDENUM COFACTOR GUANYLYLTRANSFERASE"/>
    <property type="match status" value="1"/>
</dbReference>
<dbReference type="eggNOG" id="COG0746">
    <property type="taxonomic scope" value="Bacteria"/>
</dbReference>
<evidence type="ECO:0000256" key="1">
    <source>
        <dbReference type="ARBA" id="ARBA00022490"/>
    </source>
</evidence>
<evidence type="ECO:0000313" key="10">
    <source>
        <dbReference type="Proteomes" id="UP000017081"/>
    </source>
</evidence>
<keyword evidence="4" id="KW-0547">Nucleotide-binding</keyword>
<dbReference type="HAMAP" id="MF_00316">
    <property type="entry name" value="MobA"/>
    <property type="match status" value="1"/>
</dbReference>
<dbReference type="SUPFAM" id="SSF53448">
    <property type="entry name" value="Nucleotide-diphospho-sugar transferases"/>
    <property type="match status" value="1"/>
</dbReference>
<reference evidence="9 10" key="1">
    <citation type="submission" date="2013-08" db="EMBL/GenBank/DDBJ databases">
        <authorList>
            <person name="Weinstock G."/>
            <person name="Sodergren E."/>
            <person name="Wylie T."/>
            <person name="Fulton L."/>
            <person name="Fulton R."/>
            <person name="Fronick C."/>
            <person name="O'Laughlin M."/>
            <person name="Godfrey J."/>
            <person name="Miner T."/>
            <person name="Herter B."/>
            <person name="Appelbaum E."/>
            <person name="Cordes M."/>
            <person name="Lek S."/>
            <person name="Wollam A."/>
            <person name="Pepin K.H."/>
            <person name="Palsikar V.B."/>
            <person name="Mitreva M."/>
            <person name="Wilson R.K."/>
        </authorList>
    </citation>
    <scope>NUCLEOTIDE SEQUENCE [LARGE SCALE GENOMIC DNA]</scope>
    <source>
        <strain evidence="9 10">ATCC BAA-474</strain>
    </source>
</reference>
<keyword evidence="10" id="KW-1185">Reference proteome</keyword>
<evidence type="ECO:0000256" key="7">
    <source>
        <dbReference type="ARBA" id="ARBA00023150"/>
    </source>
</evidence>